<feature type="transmembrane region" description="Helical" evidence="5">
    <location>
        <begin position="271"/>
        <end position="289"/>
    </location>
</feature>
<feature type="transmembrane region" description="Helical" evidence="5">
    <location>
        <begin position="202"/>
        <end position="219"/>
    </location>
</feature>
<dbReference type="PANTHER" id="PTHR37422:SF13">
    <property type="entry name" value="LIPOPOLYSACCHARIDE BIOSYNTHESIS PROTEIN PA4999-RELATED"/>
    <property type="match status" value="1"/>
</dbReference>
<evidence type="ECO:0000256" key="1">
    <source>
        <dbReference type="ARBA" id="ARBA00004141"/>
    </source>
</evidence>
<dbReference type="AlphaFoldDB" id="A0A7X2MY48"/>
<keyword evidence="3 5" id="KW-1133">Transmembrane helix</keyword>
<dbReference type="Pfam" id="PF04932">
    <property type="entry name" value="Wzy_C"/>
    <property type="match status" value="1"/>
</dbReference>
<feature type="transmembrane region" description="Helical" evidence="5">
    <location>
        <begin position="94"/>
        <end position="110"/>
    </location>
</feature>
<feature type="domain" description="O-antigen ligase-related" evidence="6">
    <location>
        <begin position="228"/>
        <end position="377"/>
    </location>
</feature>
<feature type="transmembrane region" description="Helical" evidence="5">
    <location>
        <begin position="395"/>
        <end position="413"/>
    </location>
</feature>
<feature type="transmembrane region" description="Helical" evidence="5">
    <location>
        <begin position="310"/>
        <end position="329"/>
    </location>
</feature>
<dbReference type="GO" id="GO:0016020">
    <property type="term" value="C:membrane"/>
    <property type="evidence" value="ECO:0007669"/>
    <property type="project" value="UniProtKB-SubCell"/>
</dbReference>
<organism evidence="7 8">
    <name type="scientific">Inconstantimicrobium porci</name>
    <dbReference type="NCBI Taxonomy" id="2652291"/>
    <lineage>
        <taxon>Bacteria</taxon>
        <taxon>Bacillati</taxon>
        <taxon>Bacillota</taxon>
        <taxon>Clostridia</taxon>
        <taxon>Eubacteriales</taxon>
        <taxon>Clostridiaceae</taxon>
        <taxon>Inconstantimicrobium</taxon>
    </lineage>
</organism>
<sequence length="444" mass="51442">MNIKLLIFIIFTIIVVIFGMNRFKDKNNNFNIFLIFCAILLNLYIRTDFEFGAKYWYISTVLILLFVIYIALLIDNMKKIGNVKGFIKQIKIDNILLVIILISFIVSFKTKQVYNINSFLDMFFMYFSILLIGLIYKHMKKFSYKYVLELCTVLAAFNGCLSILQYVFNKKFLIGQFNDTLSYMQSGHIVKRSVGIAGTNNAAGVLGVIFFSVVLFCFLKNRSRKNLIALILTSIFSILTLTRTGYVAIAAEILCYVLFTDWKDKKIRKIKLWAFAGFAITFTIIMFLFGEKIIFTLFTQRGATASSRFVQYRFIFDKILGFYPSWGGIGVGQYRDFVAVNFRTSSGKLWPYISIDVHSQYLSLIVDSGWIVALLFLLFNVYLLYKAVKSCSGKLQRAFVISLFVGNFMASNFVPNQEYVINNWLYYLIMYCMVYKKNNKELIN</sequence>
<keyword evidence="8" id="KW-1185">Reference proteome</keyword>
<evidence type="ECO:0000256" key="3">
    <source>
        <dbReference type="ARBA" id="ARBA00022989"/>
    </source>
</evidence>
<evidence type="ECO:0000313" key="8">
    <source>
        <dbReference type="Proteomes" id="UP000460287"/>
    </source>
</evidence>
<reference evidence="7 8" key="1">
    <citation type="submission" date="2019-08" db="EMBL/GenBank/DDBJ databases">
        <title>In-depth cultivation of the pig gut microbiome towards novel bacterial diversity and tailored functional studies.</title>
        <authorList>
            <person name="Wylensek D."/>
            <person name="Hitch T.C.A."/>
            <person name="Clavel T."/>
        </authorList>
    </citation>
    <scope>NUCLEOTIDE SEQUENCE [LARGE SCALE GENOMIC DNA]</scope>
    <source>
        <strain evidence="7 8">WCA-383-APC-5B</strain>
    </source>
</reference>
<feature type="transmembrane region" description="Helical" evidence="5">
    <location>
        <begin position="361"/>
        <end position="383"/>
    </location>
</feature>
<feature type="transmembrane region" description="Helical" evidence="5">
    <location>
        <begin position="226"/>
        <end position="259"/>
    </location>
</feature>
<dbReference type="EMBL" id="VULX01000008">
    <property type="protein sequence ID" value="MSR91209.1"/>
    <property type="molecule type" value="Genomic_DNA"/>
</dbReference>
<dbReference type="PANTHER" id="PTHR37422">
    <property type="entry name" value="TEICHURONIC ACID BIOSYNTHESIS PROTEIN TUAE"/>
    <property type="match status" value="1"/>
</dbReference>
<name>A0A7X2MY48_9CLOT</name>
<comment type="caution">
    <text evidence="7">The sequence shown here is derived from an EMBL/GenBank/DDBJ whole genome shotgun (WGS) entry which is preliminary data.</text>
</comment>
<evidence type="ECO:0000256" key="4">
    <source>
        <dbReference type="ARBA" id="ARBA00023136"/>
    </source>
</evidence>
<feature type="transmembrane region" description="Helical" evidence="5">
    <location>
        <begin position="30"/>
        <end position="49"/>
    </location>
</feature>
<feature type="transmembrane region" description="Helical" evidence="5">
    <location>
        <begin position="55"/>
        <end position="74"/>
    </location>
</feature>
<dbReference type="GO" id="GO:0016874">
    <property type="term" value="F:ligase activity"/>
    <property type="evidence" value="ECO:0007669"/>
    <property type="project" value="UniProtKB-KW"/>
</dbReference>
<keyword evidence="7" id="KW-0436">Ligase</keyword>
<dbReference type="Proteomes" id="UP000460287">
    <property type="component" value="Unassembled WGS sequence"/>
</dbReference>
<protein>
    <submittedName>
        <fullName evidence="7">O-antigen ligase family protein</fullName>
    </submittedName>
</protein>
<feature type="transmembrane region" description="Helical" evidence="5">
    <location>
        <begin position="116"/>
        <end position="135"/>
    </location>
</feature>
<evidence type="ECO:0000256" key="2">
    <source>
        <dbReference type="ARBA" id="ARBA00022692"/>
    </source>
</evidence>
<keyword evidence="4 5" id="KW-0472">Membrane</keyword>
<gene>
    <name evidence="7" type="ORF">FYJ33_07235</name>
</gene>
<dbReference type="InterPro" id="IPR051533">
    <property type="entry name" value="WaaL-like"/>
</dbReference>
<feature type="transmembrane region" description="Helical" evidence="5">
    <location>
        <begin position="147"/>
        <end position="168"/>
    </location>
</feature>
<evidence type="ECO:0000256" key="5">
    <source>
        <dbReference type="SAM" id="Phobius"/>
    </source>
</evidence>
<dbReference type="RefSeq" id="WP_154531087.1">
    <property type="nucleotide sequence ID" value="NZ_VULX01000008.1"/>
</dbReference>
<dbReference type="InterPro" id="IPR007016">
    <property type="entry name" value="O-antigen_ligase-rel_domated"/>
</dbReference>
<proteinExistence type="predicted"/>
<feature type="transmembrane region" description="Helical" evidence="5">
    <location>
        <begin position="6"/>
        <end position="23"/>
    </location>
</feature>
<evidence type="ECO:0000313" key="7">
    <source>
        <dbReference type="EMBL" id="MSR91209.1"/>
    </source>
</evidence>
<keyword evidence="2 5" id="KW-0812">Transmembrane</keyword>
<comment type="subcellular location">
    <subcellularLocation>
        <location evidence="1">Membrane</location>
        <topology evidence="1">Multi-pass membrane protein</topology>
    </subcellularLocation>
</comment>
<evidence type="ECO:0000259" key="6">
    <source>
        <dbReference type="Pfam" id="PF04932"/>
    </source>
</evidence>
<accession>A0A7X2MY48</accession>